<dbReference type="Proteomes" id="UP000315783">
    <property type="component" value="Unassembled WGS sequence"/>
</dbReference>
<reference evidence="1 2" key="1">
    <citation type="journal article" date="2019" name="Appl. Microbiol. Biotechnol.">
        <title>Genome sequence of Isaria javanica and comparative genome analysis insights into family S53 peptidase evolution in fungal entomopathogens.</title>
        <authorList>
            <person name="Lin R."/>
            <person name="Zhang X."/>
            <person name="Xin B."/>
            <person name="Zou M."/>
            <person name="Gao Y."/>
            <person name="Qin F."/>
            <person name="Hu Q."/>
            <person name="Xie B."/>
            <person name="Cheng X."/>
        </authorList>
    </citation>
    <scope>NUCLEOTIDE SEQUENCE [LARGE SCALE GENOMIC DNA]</scope>
    <source>
        <strain evidence="1 2">IJ1G</strain>
    </source>
</reference>
<proteinExistence type="predicted"/>
<protein>
    <submittedName>
        <fullName evidence="1">Uncharacterized protein</fullName>
    </submittedName>
</protein>
<sequence length="123" mass="13740">MPQFSTRQAEKALAWILISETSPATEPHASVRPASAQVQNAPVVLVCTQGTSQLLIYMTAFKQGKILLLPRQKSSWNHWCFCISQSDFARLVACLTLSQVALHIMKLVTCSSSLTTDHRERWP</sequence>
<accession>A0A545V427</accession>
<evidence type="ECO:0000313" key="1">
    <source>
        <dbReference type="EMBL" id="TQV96468.1"/>
    </source>
</evidence>
<comment type="caution">
    <text evidence="1">The sequence shown here is derived from an EMBL/GenBank/DDBJ whole genome shotgun (WGS) entry which is preliminary data.</text>
</comment>
<keyword evidence="2" id="KW-1185">Reference proteome</keyword>
<dbReference type="AlphaFoldDB" id="A0A545V427"/>
<organism evidence="1 2">
    <name type="scientific">Cordyceps javanica</name>
    <dbReference type="NCBI Taxonomy" id="43265"/>
    <lineage>
        <taxon>Eukaryota</taxon>
        <taxon>Fungi</taxon>
        <taxon>Dikarya</taxon>
        <taxon>Ascomycota</taxon>
        <taxon>Pezizomycotina</taxon>
        <taxon>Sordariomycetes</taxon>
        <taxon>Hypocreomycetidae</taxon>
        <taxon>Hypocreales</taxon>
        <taxon>Cordycipitaceae</taxon>
        <taxon>Cordyceps</taxon>
    </lineage>
</organism>
<name>A0A545V427_9HYPO</name>
<dbReference type="EMBL" id="SPUK01000006">
    <property type="protein sequence ID" value="TQV96468.1"/>
    <property type="molecule type" value="Genomic_DNA"/>
</dbReference>
<gene>
    <name evidence="1" type="ORF">IF1G_05051</name>
</gene>
<evidence type="ECO:0000313" key="2">
    <source>
        <dbReference type="Proteomes" id="UP000315783"/>
    </source>
</evidence>